<accession>A0A066WLR5</accession>
<dbReference type="EMBL" id="JNCA01000017">
    <property type="protein sequence ID" value="KDN54957.1"/>
    <property type="molecule type" value="Genomic_DNA"/>
</dbReference>
<gene>
    <name evidence="1" type="ORF">FEM21_19620</name>
</gene>
<dbReference type="AlphaFoldDB" id="A0A066WLR5"/>
<evidence type="ECO:0000313" key="2">
    <source>
        <dbReference type="Proteomes" id="UP000027064"/>
    </source>
</evidence>
<keyword evidence="2" id="KW-1185">Reference proteome</keyword>
<proteinExistence type="predicted"/>
<name>A0A066WLR5_9FLAO</name>
<reference evidence="1 2" key="1">
    <citation type="submission" date="2014-05" db="EMBL/GenBank/DDBJ databases">
        <title>Genome Sequence of Flavobacterium sp. EM1321.</title>
        <authorList>
            <person name="Shin S.-K."/>
            <person name="Yi H."/>
        </authorList>
    </citation>
    <scope>NUCLEOTIDE SEQUENCE [LARGE SCALE GENOMIC DNA]</scope>
    <source>
        <strain evidence="1 2">EM1321</strain>
    </source>
</reference>
<protein>
    <submittedName>
        <fullName evidence="1">Uncharacterized protein</fullName>
    </submittedName>
</protein>
<organism evidence="1 2">
    <name type="scientific">Flavobacterium seoulense</name>
    <dbReference type="NCBI Taxonomy" id="1492738"/>
    <lineage>
        <taxon>Bacteria</taxon>
        <taxon>Pseudomonadati</taxon>
        <taxon>Bacteroidota</taxon>
        <taxon>Flavobacteriia</taxon>
        <taxon>Flavobacteriales</taxon>
        <taxon>Flavobacteriaceae</taxon>
        <taxon>Flavobacterium</taxon>
    </lineage>
</organism>
<dbReference type="Proteomes" id="UP000027064">
    <property type="component" value="Unassembled WGS sequence"/>
</dbReference>
<sequence>MAMAKININFNQKINVKNISLILSLLLIFEITIKEYFCLINQ</sequence>
<comment type="caution">
    <text evidence="1">The sequence shown here is derived from an EMBL/GenBank/DDBJ whole genome shotgun (WGS) entry which is preliminary data.</text>
</comment>
<evidence type="ECO:0000313" key="1">
    <source>
        <dbReference type="EMBL" id="KDN54957.1"/>
    </source>
</evidence>